<gene>
    <name evidence="5" type="ORF">POPTR_008G026500</name>
</gene>
<accession>A0A2K1ZAM0</accession>
<proteinExistence type="predicted"/>
<organism evidence="5 6">
    <name type="scientific">Populus trichocarpa</name>
    <name type="common">Western balsam poplar</name>
    <name type="synonym">Populus balsamifera subsp. trichocarpa</name>
    <dbReference type="NCBI Taxonomy" id="3694"/>
    <lineage>
        <taxon>Eukaryota</taxon>
        <taxon>Viridiplantae</taxon>
        <taxon>Streptophyta</taxon>
        <taxon>Embryophyta</taxon>
        <taxon>Tracheophyta</taxon>
        <taxon>Spermatophyta</taxon>
        <taxon>Magnoliopsida</taxon>
        <taxon>eudicotyledons</taxon>
        <taxon>Gunneridae</taxon>
        <taxon>Pentapetalae</taxon>
        <taxon>rosids</taxon>
        <taxon>fabids</taxon>
        <taxon>Malpighiales</taxon>
        <taxon>Salicaceae</taxon>
        <taxon>Saliceae</taxon>
        <taxon>Populus</taxon>
    </lineage>
</organism>
<keyword evidence="2" id="KW-0378">Hydrolase</keyword>
<evidence type="ECO:0000256" key="1">
    <source>
        <dbReference type="ARBA" id="ARBA00022741"/>
    </source>
</evidence>
<dbReference type="GO" id="GO:0005524">
    <property type="term" value="F:ATP binding"/>
    <property type="evidence" value="ECO:0007669"/>
    <property type="project" value="UniProtKB-KW"/>
</dbReference>
<sequence>MQKEDSNVSARVASIIASKKRRLSGKRRILASCEPEFLVSTPEKLLELVSLKAMDLSGFSFLVVGGVESLYKGGCLDALKSIRQSISVCPRAVVFNNFLYQSACVVQTTNVCTSDEIRLIKGIQVLNHACDSQLASQPLKPGYECQKETSGLRDQCGAHPTTDLAFYETVIFPNFVQSIDNYVQTLTRMARHTINGVSHSFLTTEDAPIAGPRIKILEQCGQAVPDALRNLHLTSSMLES</sequence>
<evidence type="ECO:0000256" key="2">
    <source>
        <dbReference type="ARBA" id="ARBA00022801"/>
    </source>
</evidence>
<dbReference type="InParanoid" id="A0A2K1ZAM0"/>
<dbReference type="STRING" id="3694.A0A2K1ZAM0"/>
<evidence type="ECO:0000313" key="6">
    <source>
        <dbReference type="Proteomes" id="UP000006729"/>
    </source>
</evidence>
<dbReference type="AlphaFoldDB" id="A0A2K1ZAM0"/>
<dbReference type="GO" id="GO:0004386">
    <property type="term" value="F:helicase activity"/>
    <property type="evidence" value="ECO:0007669"/>
    <property type="project" value="UniProtKB-KW"/>
</dbReference>
<keyword evidence="3" id="KW-0347">Helicase</keyword>
<dbReference type="PANTHER" id="PTHR47960">
    <property type="entry name" value="DEAD-BOX ATP-DEPENDENT RNA HELICASE 50"/>
    <property type="match status" value="1"/>
</dbReference>
<dbReference type="EMBL" id="CM009297">
    <property type="protein sequence ID" value="PNT22326.1"/>
    <property type="molecule type" value="Genomic_DNA"/>
</dbReference>
<keyword evidence="1" id="KW-0547">Nucleotide-binding</keyword>
<evidence type="ECO:0000256" key="3">
    <source>
        <dbReference type="ARBA" id="ARBA00022806"/>
    </source>
</evidence>
<dbReference type="Proteomes" id="UP000006729">
    <property type="component" value="Chromosome 8"/>
</dbReference>
<dbReference type="Gene3D" id="3.40.50.300">
    <property type="entry name" value="P-loop containing nucleotide triphosphate hydrolases"/>
    <property type="match status" value="1"/>
</dbReference>
<protein>
    <submittedName>
        <fullName evidence="5">Uncharacterized protein</fullName>
    </submittedName>
</protein>
<evidence type="ECO:0000313" key="5">
    <source>
        <dbReference type="EMBL" id="PNT22326.1"/>
    </source>
</evidence>
<reference evidence="5 6" key="1">
    <citation type="journal article" date="2006" name="Science">
        <title>The genome of black cottonwood, Populus trichocarpa (Torr. &amp; Gray).</title>
        <authorList>
            <person name="Tuskan G.A."/>
            <person name="Difazio S."/>
            <person name="Jansson S."/>
            <person name="Bohlmann J."/>
            <person name="Grigoriev I."/>
            <person name="Hellsten U."/>
            <person name="Putnam N."/>
            <person name="Ralph S."/>
            <person name="Rombauts S."/>
            <person name="Salamov A."/>
            <person name="Schein J."/>
            <person name="Sterck L."/>
            <person name="Aerts A."/>
            <person name="Bhalerao R.R."/>
            <person name="Bhalerao R.P."/>
            <person name="Blaudez D."/>
            <person name="Boerjan W."/>
            <person name="Brun A."/>
            <person name="Brunner A."/>
            <person name="Busov V."/>
            <person name="Campbell M."/>
            <person name="Carlson J."/>
            <person name="Chalot M."/>
            <person name="Chapman J."/>
            <person name="Chen G.L."/>
            <person name="Cooper D."/>
            <person name="Coutinho P.M."/>
            <person name="Couturier J."/>
            <person name="Covert S."/>
            <person name="Cronk Q."/>
            <person name="Cunningham R."/>
            <person name="Davis J."/>
            <person name="Degroeve S."/>
            <person name="Dejardin A."/>
            <person name="Depamphilis C."/>
            <person name="Detter J."/>
            <person name="Dirks B."/>
            <person name="Dubchak I."/>
            <person name="Duplessis S."/>
            <person name="Ehlting J."/>
            <person name="Ellis B."/>
            <person name="Gendler K."/>
            <person name="Goodstein D."/>
            <person name="Gribskov M."/>
            <person name="Grimwood J."/>
            <person name="Groover A."/>
            <person name="Gunter L."/>
            <person name="Hamberger B."/>
            <person name="Heinze B."/>
            <person name="Helariutta Y."/>
            <person name="Henrissat B."/>
            <person name="Holligan D."/>
            <person name="Holt R."/>
            <person name="Huang W."/>
            <person name="Islam-Faridi N."/>
            <person name="Jones S."/>
            <person name="Jones-Rhoades M."/>
            <person name="Jorgensen R."/>
            <person name="Joshi C."/>
            <person name="Kangasjarvi J."/>
            <person name="Karlsson J."/>
            <person name="Kelleher C."/>
            <person name="Kirkpatrick R."/>
            <person name="Kirst M."/>
            <person name="Kohler A."/>
            <person name="Kalluri U."/>
            <person name="Larimer F."/>
            <person name="Leebens-Mack J."/>
            <person name="Leple J.C."/>
            <person name="Locascio P."/>
            <person name="Lou Y."/>
            <person name="Lucas S."/>
            <person name="Martin F."/>
            <person name="Montanini B."/>
            <person name="Napoli C."/>
            <person name="Nelson D.R."/>
            <person name="Nelson C."/>
            <person name="Nieminen K."/>
            <person name="Nilsson O."/>
            <person name="Pereda V."/>
            <person name="Peter G."/>
            <person name="Philippe R."/>
            <person name="Pilate G."/>
            <person name="Poliakov A."/>
            <person name="Razumovskaya J."/>
            <person name="Richardson P."/>
            <person name="Rinaldi C."/>
            <person name="Ritland K."/>
            <person name="Rouze P."/>
            <person name="Ryaboy D."/>
            <person name="Schmutz J."/>
            <person name="Schrader J."/>
            <person name="Segerman B."/>
            <person name="Shin H."/>
            <person name="Siddiqui A."/>
            <person name="Sterky F."/>
            <person name="Terry A."/>
            <person name="Tsai C.J."/>
            <person name="Uberbacher E."/>
            <person name="Unneberg P."/>
            <person name="Vahala J."/>
            <person name="Wall K."/>
            <person name="Wessler S."/>
            <person name="Yang G."/>
            <person name="Yin T."/>
            <person name="Douglas C."/>
            <person name="Marra M."/>
            <person name="Sandberg G."/>
            <person name="Van de Peer Y."/>
            <person name="Rokhsar D."/>
        </authorList>
    </citation>
    <scope>NUCLEOTIDE SEQUENCE [LARGE SCALE GENOMIC DNA]</scope>
    <source>
        <strain evidence="6">cv. Nisqually</strain>
    </source>
</reference>
<evidence type="ECO:0000256" key="4">
    <source>
        <dbReference type="ARBA" id="ARBA00022840"/>
    </source>
</evidence>
<name>A0A2K1ZAM0_POPTR</name>
<dbReference type="GO" id="GO:0016787">
    <property type="term" value="F:hydrolase activity"/>
    <property type="evidence" value="ECO:0007669"/>
    <property type="project" value="UniProtKB-KW"/>
</dbReference>
<keyword evidence="6" id="KW-1185">Reference proteome</keyword>
<dbReference type="InterPro" id="IPR027417">
    <property type="entry name" value="P-loop_NTPase"/>
</dbReference>
<keyword evidence="4" id="KW-0067">ATP-binding</keyword>